<organism evidence="1 2">
    <name type="scientific">Hymenobacter defluvii</name>
    <dbReference type="NCBI Taxonomy" id="2054411"/>
    <lineage>
        <taxon>Bacteria</taxon>
        <taxon>Pseudomonadati</taxon>
        <taxon>Bacteroidota</taxon>
        <taxon>Cytophagia</taxon>
        <taxon>Cytophagales</taxon>
        <taxon>Hymenobacteraceae</taxon>
        <taxon>Hymenobacter</taxon>
    </lineage>
</organism>
<dbReference type="EMBL" id="JAGETX010000005">
    <property type="protein sequence ID" value="MBO3271135.1"/>
    <property type="molecule type" value="Genomic_DNA"/>
</dbReference>
<name>A0ABS3TBV4_9BACT</name>
<evidence type="ECO:0000313" key="1">
    <source>
        <dbReference type="EMBL" id="MBO3271135.1"/>
    </source>
</evidence>
<protein>
    <recommendedName>
        <fullName evidence="3">Lipoprotein</fullName>
    </recommendedName>
</protein>
<dbReference type="RefSeq" id="WP_208307595.1">
    <property type="nucleotide sequence ID" value="NZ_JAGETX010000005.1"/>
</dbReference>
<gene>
    <name evidence="1" type="ORF">J4D97_10790</name>
</gene>
<keyword evidence="2" id="KW-1185">Reference proteome</keyword>
<evidence type="ECO:0000313" key="2">
    <source>
        <dbReference type="Proteomes" id="UP000670527"/>
    </source>
</evidence>
<proteinExistence type="predicted"/>
<reference evidence="1 2" key="1">
    <citation type="submission" date="2021-03" db="EMBL/GenBank/DDBJ databases">
        <authorList>
            <person name="Kim M.K."/>
        </authorList>
    </citation>
    <scope>NUCLEOTIDE SEQUENCE [LARGE SCALE GENOMIC DNA]</scope>
    <source>
        <strain evidence="1 2">BT507</strain>
    </source>
</reference>
<sequence>MASIRLFFLSPTHLCCWVVWLLLSSSCSSPQKKSRQPSAAELALARQQQLHQDSLQADSVAKVHGELPGAILPESRIVAYYGNPLHKSMGILGQYPQDEMLRRLSEQIEEWEAADPKRPVRPALHLTAIIAQRDSGADGKYRASLPDSTIQRMIALGRQQHALVFLDVQVGLSTLPEELPRLAPYLRLPFVHLGIDPEFSMKSGRRPGTEVGEFDAQDVNYARRFLADIVSENHLPPKVLVVHRFRQDMVTNYQDIKTDPRVQIVMDMDGWGTPKIKRGSYRKFIKQQPVEFAGFKLFYKNDQRPGSRLMTPAEVAALDPKPLYIQYQ</sequence>
<accession>A0ABS3TBV4</accession>
<evidence type="ECO:0008006" key="3">
    <source>
        <dbReference type="Google" id="ProtNLM"/>
    </source>
</evidence>
<dbReference type="Proteomes" id="UP000670527">
    <property type="component" value="Unassembled WGS sequence"/>
</dbReference>
<comment type="caution">
    <text evidence="1">The sequence shown here is derived from an EMBL/GenBank/DDBJ whole genome shotgun (WGS) entry which is preliminary data.</text>
</comment>
<dbReference type="PROSITE" id="PS51257">
    <property type="entry name" value="PROKAR_LIPOPROTEIN"/>
    <property type="match status" value="1"/>
</dbReference>